<reference evidence="4" key="1">
    <citation type="submission" date="2022-11" db="EMBL/GenBank/DDBJ databases">
        <title>Centuries of genome instability and evolution in soft-shell clam transmissible cancer (bioRxiv).</title>
        <authorList>
            <person name="Hart S.F.M."/>
            <person name="Yonemitsu M.A."/>
            <person name="Giersch R.M."/>
            <person name="Beal B.F."/>
            <person name="Arriagada G."/>
            <person name="Davis B.W."/>
            <person name="Ostrander E.A."/>
            <person name="Goff S.P."/>
            <person name="Metzger M.J."/>
        </authorList>
    </citation>
    <scope>NUCLEOTIDE SEQUENCE</scope>
    <source>
        <strain evidence="4">MELC-2E11</strain>
        <tissue evidence="4">Siphon/mantle</tissue>
    </source>
</reference>
<evidence type="ECO:0000256" key="3">
    <source>
        <dbReference type="SAM" id="SignalP"/>
    </source>
</evidence>
<sequence length="203" mass="22524">MAEFRSFGRVFLLVIGCYFLIEATESFTTGATDYDNDSQKGGLSETSTSTSSSKDKGLSGGETAGVVIGILVLCAAIGGGVYICRRLKLCEVLHVKENLFCNNCCHLNHHQNDPEENICRNAAEPNPQNQLVLYAQNRNRDVNRNPPMVGQGVVQIAKYIKKQHVFNERGNIIRINHNVCELHMQDKAKRTKTITSPAIEEIE</sequence>
<evidence type="ECO:0000256" key="2">
    <source>
        <dbReference type="SAM" id="Phobius"/>
    </source>
</evidence>
<gene>
    <name evidence="4" type="ORF">MAR_030758</name>
</gene>
<name>A0ABY7F4P5_MYAAR</name>
<feature type="signal peptide" evidence="3">
    <location>
        <begin position="1"/>
        <end position="26"/>
    </location>
</feature>
<proteinExistence type="predicted"/>
<keyword evidence="2" id="KW-0812">Transmembrane</keyword>
<dbReference type="EMBL" id="CP111021">
    <property type="protein sequence ID" value="WAR16164.1"/>
    <property type="molecule type" value="Genomic_DNA"/>
</dbReference>
<feature type="transmembrane region" description="Helical" evidence="2">
    <location>
        <begin position="64"/>
        <end position="84"/>
    </location>
</feature>
<organism evidence="4 5">
    <name type="scientific">Mya arenaria</name>
    <name type="common">Soft-shell clam</name>
    <dbReference type="NCBI Taxonomy" id="6604"/>
    <lineage>
        <taxon>Eukaryota</taxon>
        <taxon>Metazoa</taxon>
        <taxon>Spiralia</taxon>
        <taxon>Lophotrochozoa</taxon>
        <taxon>Mollusca</taxon>
        <taxon>Bivalvia</taxon>
        <taxon>Autobranchia</taxon>
        <taxon>Heteroconchia</taxon>
        <taxon>Euheterodonta</taxon>
        <taxon>Imparidentia</taxon>
        <taxon>Neoheterodontei</taxon>
        <taxon>Myida</taxon>
        <taxon>Myoidea</taxon>
        <taxon>Myidae</taxon>
        <taxon>Mya</taxon>
    </lineage>
</organism>
<keyword evidence="2" id="KW-1133">Transmembrane helix</keyword>
<keyword evidence="3" id="KW-0732">Signal</keyword>
<accession>A0ABY7F4P5</accession>
<keyword evidence="5" id="KW-1185">Reference proteome</keyword>
<keyword evidence="2" id="KW-0472">Membrane</keyword>
<protein>
    <submittedName>
        <fullName evidence="4">Uncharacterized protein</fullName>
    </submittedName>
</protein>
<feature type="chain" id="PRO_5046211619" evidence="3">
    <location>
        <begin position="27"/>
        <end position="203"/>
    </location>
</feature>
<evidence type="ECO:0000256" key="1">
    <source>
        <dbReference type="SAM" id="MobiDB-lite"/>
    </source>
</evidence>
<dbReference type="Proteomes" id="UP001164746">
    <property type="component" value="Chromosome 10"/>
</dbReference>
<evidence type="ECO:0000313" key="5">
    <source>
        <dbReference type="Proteomes" id="UP001164746"/>
    </source>
</evidence>
<feature type="region of interest" description="Disordered" evidence="1">
    <location>
        <begin position="34"/>
        <end position="59"/>
    </location>
</feature>
<evidence type="ECO:0000313" key="4">
    <source>
        <dbReference type="EMBL" id="WAR16164.1"/>
    </source>
</evidence>
<feature type="compositionally biased region" description="Low complexity" evidence="1">
    <location>
        <begin position="40"/>
        <end position="52"/>
    </location>
</feature>